<evidence type="ECO:0000313" key="1">
    <source>
        <dbReference type="EMBL" id="GMH91003.1"/>
    </source>
</evidence>
<gene>
    <name evidence="1" type="ORF">TrVE_jg13159</name>
</gene>
<dbReference type="Proteomes" id="UP001165160">
    <property type="component" value="Unassembled WGS sequence"/>
</dbReference>
<dbReference type="AlphaFoldDB" id="A0A9W7EV52"/>
<comment type="caution">
    <text evidence="1">The sequence shown here is derived from an EMBL/GenBank/DDBJ whole genome shotgun (WGS) entry which is preliminary data.</text>
</comment>
<organism evidence="1 2">
    <name type="scientific">Triparma verrucosa</name>
    <dbReference type="NCBI Taxonomy" id="1606542"/>
    <lineage>
        <taxon>Eukaryota</taxon>
        <taxon>Sar</taxon>
        <taxon>Stramenopiles</taxon>
        <taxon>Ochrophyta</taxon>
        <taxon>Bolidophyceae</taxon>
        <taxon>Parmales</taxon>
        <taxon>Triparmaceae</taxon>
        <taxon>Triparma</taxon>
    </lineage>
</organism>
<protein>
    <submittedName>
        <fullName evidence="1">Uncharacterized protein</fullName>
    </submittedName>
</protein>
<keyword evidence="2" id="KW-1185">Reference proteome</keyword>
<sequence length="541" mass="63128">MSSGGMRKILKYRPKVYRHMFQRLQAQVEPVPNWWSAVSEFPPKYHRGQPSKASLKLEFDTDPILRRYLSSGLAKKTKDNEQVNLLENNDNDLGFAYRFADTYVKNNLTGSIDEAATIVSSIMESEKLKFSEQAQKIIDPKTRSVYFKNRPEVKSEHSLWKTRLSTTPYNTWVLGARISFDKFISRSLLNMSLSYYTDYRTRRNGMGETNDRYLENVVKEVREGVYGLGEKREEEEEGKVEMTYGDVADKVEELRGKIEGGGGWEEVGEEVRGEVDEFVKGVLFGGEVPRIEGMEEERVLAFARSDVFGLEFEGKETSTAGVEEVTGLDLTPQQMALDTHYEDYSFWHRSYLLEEDLKKQVEDMLSEEEKDLIRQQAKQDQHQYNLSRADRLELICDLWETGQYEVDGSTYRQGMEGWTDTNVYNSRRGPDFERKKKRRIVYEENPLVLQAQGAYDGLDLEADDEFNEFDSVLNSNVEDSIESEEDEDIKIRRYENLEYEESNKPLSYNYKGLEEMERDERGRIKGFNPLFDEDEIDWFKE</sequence>
<proteinExistence type="predicted"/>
<dbReference type="EMBL" id="BRXX01000111">
    <property type="protein sequence ID" value="GMH91003.1"/>
    <property type="molecule type" value="Genomic_DNA"/>
</dbReference>
<evidence type="ECO:0000313" key="2">
    <source>
        <dbReference type="Proteomes" id="UP001165160"/>
    </source>
</evidence>
<reference evidence="2" key="1">
    <citation type="journal article" date="2023" name="Commun. Biol.">
        <title>Genome analysis of Parmales, the sister group of diatoms, reveals the evolutionary specialization of diatoms from phago-mixotrophs to photoautotrophs.</title>
        <authorList>
            <person name="Ban H."/>
            <person name="Sato S."/>
            <person name="Yoshikawa S."/>
            <person name="Yamada K."/>
            <person name="Nakamura Y."/>
            <person name="Ichinomiya M."/>
            <person name="Sato N."/>
            <person name="Blanc-Mathieu R."/>
            <person name="Endo H."/>
            <person name="Kuwata A."/>
            <person name="Ogata H."/>
        </authorList>
    </citation>
    <scope>NUCLEOTIDE SEQUENCE [LARGE SCALE GENOMIC DNA]</scope>
    <source>
        <strain evidence="2">NIES 3699</strain>
    </source>
</reference>
<accession>A0A9W7EV52</accession>
<name>A0A9W7EV52_9STRA</name>